<keyword evidence="1" id="KW-0677">Repeat</keyword>
<protein>
    <submittedName>
        <fullName evidence="5">Ankyrin repeat domain-containing protein 61-like</fullName>
    </submittedName>
</protein>
<dbReference type="Proteomes" id="UP000695022">
    <property type="component" value="Unplaced"/>
</dbReference>
<evidence type="ECO:0000256" key="3">
    <source>
        <dbReference type="PROSITE-ProRule" id="PRU00023"/>
    </source>
</evidence>
<dbReference type="SUPFAM" id="SSF48403">
    <property type="entry name" value="Ankyrin repeat"/>
    <property type="match status" value="1"/>
</dbReference>
<dbReference type="PROSITE" id="PS50088">
    <property type="entry name" value="ANK_REPEAT"/>
    <property type="match status" value="4"/>
</dbReference>
<evidence type="ECO:0000256" key="2">
    <source>
        <dbReference type="ARBA" id="ARBA00023043"/>
    </source>
</evidence>
<dbReference type="PROSITE" id="PS50297">
    <property type="entry name" value="ANK_REP_REGION"/>
    <property type="match status" value="2"/>
</dbReference>
<accession>A0ABM1E0P2</accession>
<evidence type="ECO:0000313" key="4">
    <source>
        <dbReference type="Proteomes" id="UP000695022"/>
    </source>
</evidence>
<feature type="repeat" description="ANK" evidence="3">
    <location>
        <begin position="155"/>
        <end position="188"/>
    </location>
</feature>
<keyword evidence="4" id="KW-1185">Reference proteome</keyword>
<gene>
    <name evidence="5" type="primary">LOC106807814</name>
</gene>
<evidence type="ECO:0000313" key="5">
    <source>
        <dbReference type="RefSeq" id="XP_014665763.1"/>
    </source>
</evidence>
<dbReference type="SMART" id="SM00248">
    <property type="entry name" value="ANK"/>
    <property type="match status" value="4"/>
</dbReference>
<dbReference type="PANTHER" id="PTHR24171">
    <property type="entry name" value="ANKYRIN REPEAT DOMAIN-CONTAINING PROTEIN 39-RELATED"/>
    <property type="match status" value="1"/>
</dbReference>
<feature type="repeat" description="ANK" evidence="3">
    <location>
        <begin position="190"/>
        <end position="222"/>
    </location>
</feature>
<sequence length="348" mass="39365">MYRRPMIIELLLAYGANPNAQDKFQRTPIQLVMMYWPRYFVHNTHRYMDMSKEEQRYNEYLARMHEKSRVCLELLCRHGADIVFPLNDRGLTALHLAARYCLDKSIDTFAAHRANLNVRDAQGKTPMLVAAEYGNFTFVSALLRRGIAVNQADDCGQTVLHHACATQQSIATIAELIECGAGVNAQDSNYGDTPLHTAAYLGYEGPIGLLLRYGADPDARNLYGQSATYAFLDNAANSRKIYGLERLLNETVQLCLRDSSGRPPRLAAEGDWQFREILTDVATRPAPLHRLCRQTLRKCIGPKNVNEATVAMLTSPRRHQEYVFYASDWTGLFTAFGERTMTRTECSL</sequence>
<dbReference type="RefSeq" id="XP_014665763.1">
    <property type="nucleotide sequence ID" value="XM_014810277.1"/>
</dbReference>
<dbReference type="InterPro" id="IPR002110">
    <property type="entry name" value="Ankyrin_rpt"/>
</dbReference>
<proteinExistence type="predicted"/>
<organism evidence="4 5">
    <name type="scientific">Priapulus caudatus</name>
    <name type="common">Priapulid worm</name>
    <dbReference type="NCBI Taxonomy" id="37621"/>
    <lineage>
        <taxon>Eukaryota</taxon>
        <taxon>Metazoa</taxon>
        <taxon>Ecdysozoa</taxon>
        <taxon>Scalidophora</taxon>
        <taxon>Priapulida</taxon>
        <taxon>Priapulimorpha</taxon>
        <taxon>Priapulimorphida</taxon>
        <taxon>Priapulidae</taxon>
        <taxon>Priapulus</taxon>
    </lineage>
</organism>
<keyword evidence="2 3" id="KW-0040">ANK repeat</keyword>
<feature type="repeat" description="ANK" evidence="3">
    <location>
        <begin position="89"/>
        <end position="121"/>
    </location>
</feature>
<evidence type="ECO:0000256" key="1">
    <source>
        <dbReference type="ARBA" id="ARBA00022737"/>
    </source>
</evidence>
<name>A0ABM1E0P2_PRICU</name>
<dbReference type="GeneID" id="106807814"/>
<dbReference type="InterPro" id="IPR036770">
    <property type="entry name" value="Ankyrin_rpt-contain_sf"/>
</dbReference>
<dbReference type="Gene3D" id="1.25.40.20">
    <property type="entry name" value="Ankyrin repeat-containing domain"/>
    <property type="match status" value="2"/>
</dbReference>
<reference evidence="5" key="1">
    <citation type="submission" date="2025-08" db="UniProtKB">
        <authorList>
            <consortium name="RefSeq"/>
        </authorList>
    </citation>
    <scope>IDENTIFICATION</scope>
</reference>
<feature type="repeat" description="ANK" evidence="3">
    <location>
        <begin position="122"/>
        <end position="154"/>
    </location>
</feature>
<dbReference type="Pfam" id="PF12796">
    <property type="entry name" value="Ank_2"/>
    <property type="match status" value="1"/>
</dbReference>